<protein>
    <submittedName>
        <fullName evidence="1">Uncharacterized protein</fullName>
    </submittedName>
</protein>
<accession>D3ABH0</accession>
<organism evidence="1 2">
    <name type="scientific">Hungatella hathewayi DSM 13479</name>
    <dbReference type="NCBI Taxonomy" id="566550"/>
    <lineage>
        <taxon>Bacteria</taxon>
        <taxon>Bacillati</taxon>
        <taxon>Bacillota</taxon>
        <taxon>Clostridia</taxon>
        <taxon>Lachnospirales</taxon>
        <taxon>Lachnospiraceae</taxon>
        <taxon>Hungatella</taxon>
    </lineage>
</organism>
<dbReference type="RefSeq" id="WP_006771497.1">
    <property type="nucleotide sequence ID" value="NZ_GG667615.1"/>
</dbReference>
<comment type="caution">
    <text evidence="1">The sequence shown here is derived from an EMBL/GenBank/DDBJ whole genome shotgun (WGS) entry which is preliminary data.</text>
</comment>
<dbReference type="HOGENOM" id="CLU_962326_0_0_9"/>
<gene>
    <name evidence="1" type="ORF">CLOSTHATH_00948</name>
</gene>
<reference evidence="1 2" key="1">
    <citation type="submission" date="2010-01" db="EMBL/GenBank/DDBJ databases">
        <authorList>
            <person name="Weinstock G."/>
            <person name="Sodergren E."/>
            <person name="Clifton S."/>
            <person name="Fulton L."/>
            <person name="Fulton B."/>
            <person name="Courtney L."/>
            <person name="Fronick C."/>
            <person name="Harrison M."/>
            <person name="Strong C."/>
            <person name="Farmer C."/>
            <person name="Delahaunty K."/>
            <person name="Markovic C."/>
            <person name="Hall O."/>
            <person name="Minx P."/>
            <person name="Tomlinson C."/>
            <person name="Mitreva M."/>
            <person name="Nelson J."/>
            <person name="Hou S."/>
            <person name="Wollam A."/>
            <person name="Pepin K.H."/>
            <person name="Johnson M."/>
            <person name="Bhonagiri V."/>
            <person name="Nash W.E."/>
            <person name="Warren W."/>
            <person name="Chinwalla A."/>
            <person name="Mardis E.R."/>
            <person name="Wilson R.K."/>
        </authorList>
    </citation>
    <scope>NUCLEOTIDE SEQUENCE [LARGE SCALE GENOMIC DNA]</scope>
    <source>
        <strain evidence="1 2">DSM 13479</strain>
    </source>
</reference>
<name>D3ABH0_9FIRM</name>
<proteinExistence type="predicted"/>
<sequence length="289" mass="31400">MILPIRKVGGGPNISELTADPGDVLAAEKFIGTGSEEPQVGKIVQRGSPEYALPINGVQKLPPGNYTGGKVKQTIETMAAQSIGPGARMITIPTAGKYMTGDITIRAVKNLSTSVIKKGQYVGGVGPGTWEGYVNKDPKVPYYYGAFNGIQSITAFKHLLWDNVGTVSLERDHIKVYVRNNTYYTAVVFNEPIDLTNLNRLIVRLEYSGSALDNIELFRNKVTDYIFDNEKSSSLKRNPNLGDKVAGMNTSGTGGDYTLNLSSVSGTAYLYLLFISPAVTSKIRMVKFE</sequence>
<dbReference type="AlphaFoldDB" id="D3ABH0"/>
<evidence type="ECO:0000313" key="2">
    <source>
        <dbReference type="Proteomes" id="UP000004968"/>
    </source>
</evidence>
<dbReference type="GeneID" id="93148692"/>
<dbReference type="EMBL" id="ACIO01000068">
    <property type="protein sequence ID" value="EFD00812.1"/>
    <property type="molecule type" value="Genomic_DNA"/>
</dbReference>
<evidence type="ECO:0000313" key="1">
    <source>
        <dbReference type="EMBL" id="EFD00812.1"/>
    </source>
</evidence>
<dbReference type="Proteomes" id="UP000004968">
    <property type="component" value="Unassembled WGS sequence"/>
</dbReference>